<dbReference type="EMBL" id="JAMYWD010000007">
    <property type="protein sequence ID" value="KAJ4966931.1"/>
    <property type="molecule type" value="Genomic_DNA"/>
</dbReference>
<accession>A0A9Q0KAR4</accession>
<name>A0A9Q0KAR4_9MAGN</name>
<keyword evidence="3" id="KW-1185">Reference proteome</keyword>
<dbReference type="AlphaFoldDB" id="A0A9Q0KAR4"/>
<evidence type="ECO:0000313" key="3">
    <source>
        <dbReference type="Proteomes" id="UP001141806"/>
    </source>
</evidence>
<evidence type="ECO:0000256" key="1">
    <source>
        <dbReference type="SAM" id="MobiDB-lite"/>
    </source>
</evidence>
<dbReference type="Proteomes" id="UP001141806">
    <property type="component" value="Unassembled WGS sequence"/>
</dbReference>
<feature type="region of interest" description="Disordered" evidence="1">
    <location>
        <begin position="60"/>
        <end position="80"/>
    </location>
</feature>
<protein>
    <submittedName>
        <fullName evidence="2">Uncharacterized protein</fullName>
    </submittedName>
</protein>
<comment type="caution">
    <text evidence="2">The sequence shown here is derived from an EMBL/GenBank/DDBJ whole genome shotgun (WGS) entry which is preliminary data.</text>
</comment>
<proteinExistence type="predicted"/>
<gene>
    <name evidence="2" type="ORF">NE237_018780</name>
</gene>
<evidence type="ECO:0000313" key="2">
    <source>
        <dbReference type="EMBL" id="KAJ4966931.1"/>
    </source>
</evidence>
<organism evidence="2 3">
    <name type="scientific">Protea cynaroides</name>
    <dbReference type="NCBI Taxonomy" id="273540"/>
    <lineage>
        <taxon>Eukaryota</taxon>
        <taxon>Viridiplantae</taxon>
        <taxon>Streptophyta</taxon>
        <taxon>Embryophyta</taxon>
        <taxon>Tracheophyta</taxon>
        <taxon>Spermatophyta</taxon>
        <taxon>Magnoliopsida</taxon>
        <taxon>Proteales</taxon>
        <taxon>Proteaceae</taxon>
        <taxon>Protea</taxon>
    </lineage>
</organism>
<sequence>MQSGGSVSLTHQMGQNATHGPMPFHFITATTAYQYTYFLLHSNSTHGQHFLSKKTRIAGTREREQEANSDEAAAASTGFHTNEPTYERRIRLEGCHLLSKIEMGEPNDGGGRGLHIVVVVGGLRLSGREMGRWNGGGGKVQVLMYR</sequence>
<reference evidence="2" key="1">
    <citation type="journal article" date="2023" name="Plant J.">
        <title>The genome of the king protea, Protea cynaroides.</title>
        <authorList>
            <person name="Chang J."/>
            <person name="Duong T.A."/>
            <person name="Schoeman C."/>
            <person name="Ma X."/>
            <person name="Roodt D."/>
            <person name="Barker N."/>
            <person name="Li Z."/>
            <person name="Van de Peer Y."/>
            <person name="Mizrachi E."/>
        </authorList>
    </citation>
    <scope>NUCLEOTIDE SEQUENCE</scope>
    <source>
        <tissue evidence="2">Young leaves</tissue>
    </source>
</reference>